<reference evidence="1 2" key="1">
    <citation type="submission" date="2006-03" db="EMBL/GenBank/DDBJ databases">
        <authorList>
            <person name="Bartlett D.H."/>
            <person name="Valle G."/>
            <person name="Lauro F.M."/>
            <person name="Vezzi A."/>
            <person name="Simonato F."/>
            <person name="Eloe E."/>
            <person name="Vitulo N."/>
            <person name="Stratton T.K."/>
            <person name="D'angelo M."/>
            <person name="Ferriera S."/>
            <person name="Johnson J."/>
            <person name="Kravitz S."/>
            <person name="Beeson K."/>
            <person name="Sutton G."/>
            <person name="Rogers Y."/>
            <person name="Friedman R."/>
            <person name="Frazier M."/>
            <person name="Venter J.C."/>
        </authorList>
    </citation>
    <scope>NUCLEOTIDE SEQUENCE [LARGE SCALE GENOMIC DNA]</scope>
    <source>
        <strain evidence="1 2">3TCK</strain>
    </source>
</reference>
<protein>
    <submittedName>
        <fullName evidence="1">Uncharacterized protein</fullName>
    </submittedName>
</protein>
<organism evidence="1 2">
    <name type="scientific">Photobacterium profundum 3TCK</name>
    <dbReference type="NCBI Taxonomy" id="314280"/>
    <lineage>
        <taxon>Bacteria</taxon>
        <taxon>Pseudomonadati</taxon>
        <taxon>Pseudomonadota</taxon>
        <taxon>Gammaproteobacteria</taxon>
        <taxon>Vibrionales</taxon>
        <taxon>Vibrionaceae</taxon>
        <taxon>Photobacterium</taxon>
    </lineage>
</organism>
<evidence type="ECO:0000313" key="2">
    <source>
        <dbReference type="Proteomes" id="UP000003789"/>
    </source>
</evidence>
<proteinExistence type="predicted"/>
<dbReference type="EMBL" id="AAPH01000018">
    <property type="protein sequence ID" value="EAS42594.1"/>
    <property type="molecule type" value="Genomic_DNA"/>
</dbReference>
<gene>
    <name evidence="1" type="ORF">P3TCK_26055</name>
</gene>
<dbReference type="AlphaFoldDB" id="Q1Z291"/>
<dbReference type="HOGENOM" id="CLU_3156110_0_0_6"/>
<dbReference type="Proteomes" id="UP000003789">
    <property type="component" value="Unassembled WGS sequence"/>
</dbReference>
<sequence length="48" mass="5559">MFVTLATRSDKWKSKEYINLIVTINLLVGVRSSELYKLIWEGASWKIG</sequence>
<accession>Q1Z291</accession>
<evidence type="ECO:0000313" key="1">
    <source>
        <dbReference type="EMBL" id="EAS42594.1"/>
    </source>
</evidence>
<name>Q1Z291_9GAMM</name>
<comment type="caution">
    <text evidence="1">The sequence shown here is derived from an EMBL/GenBank/DDBJ whole genome shotgun (WGS) entry which is preliminary data.</text>
</comment>